<dbReference type="RefSeq" id="WP_377745016.1">
    <property type="nucleotide sequence ID" value="NZ_JBHRXJ010000009.1"/>
</dbReference>
<dbReference type="CDD" id="cd14797">
    <property type="entry name" value="DUF302"/>
    <property type="match status" value="1"/>
</dbReference>
<feature type="signal peptide" evidence="1">
    <location>
        <begin position="1"/>
        <end position="20"/>
    </location>
</feature>
<dbReference type="InterPro" id="IPR005180">
    <property type="entry name" value="DUF302"/>
</dbReference>
<reference evidence="4" key="1">
    <citation type="journal article" date="2019" name="Int. J. Syst. Evol. Microbiol.">
        <title>The Global Catalogue of Microorganisms (GCM) 10K type strain sequencing project: providing services to taxonomists for standard genome sequencing and annotation.</title>
        <authorList>
            <consortium name="The Broad Institute Genomics Platform"/>
            <consortium name="The Broad Institute Genome Sequencing Center for Infectious Disease"/>
            <person name="Wu L."/>
            <person name="Ma J."/>
        </authorList>
    </citation>
    <scope>NUCLEOTIDE SEQUENCE [LARGE SCALE GENOMIC DNA]</scope>
    <source>
        <strain evidence="4">KCTC 42899</strain>
    </source>
</reference>
<evidence type="ECO:0000259" key="2">
    <source>
        <dbReference type="Pfam" id="PF03625"/>
    </source>
</evidence>
<accession>A0ABV7R5T1</accession>
<evidence type="ECO:0000313" key="4">
    <source>
        <dbReference type="Proteomes" id="UP001595721"/>
    </source>
</evidence>
<dbReference type="Proteomes" id="UP001595721">
    <property type="component" value="Unassembled WGS sequence"/>
</dbReference>
<proteinExistence type="predicted"/>
<gene>
    <name evidence="3" type="ORF">ACFOMH_13380</name>
</gene>
<evidence type="ECO:0000313" key="3">
    <source>
        <dbReference type="EMBL" id="MFC3529167.1"/>
    </source>
</evidence>
<dbReference type="PANTHER" id="PTHR38342">
    <property type="entry name" value="SLR5037 PROTEIN"/>
    <property type="match status" value="1"/>
</dbReference>
<comment type="caution">
    <text evidence="3">The sequence shown here is derived from an EMBL/GenBank/DDBJ whole genome shotgun (WGS) entry which is preliminary data.</text>
</comment>
<dbReference type="Gene3D" id="3.30.310.70">
    <property type="entry name" value="TT1751-like domain"/>
    <property type="match status" value="1"/>
</dbReference>
<evidence type="ECO:0000256" key="1">
    <source>
        <dbReference type="SAM" id="SignalP"/>
    </source>
</evidence>
<dbReference type="EMBL" id="JBHRXJ010000009">
    <property type="protein sequence ID" value="MFC3529167.1"/>
    <property type="molecule type" value="Genomic_DNA"/>
</dbReference>
<keyword evidence="4" id="KW-1185">Reference proteome</keyword>
<dbReference type="InterPro" id="IPR035923">
    <property type="entry name" value="TT1751-like_sf"/>
</dbReference>
<dbReference type="Pfam" id="PF03625">
    <property type="entry name" value="DUF302"/>
    <property type="match status" value="1"/>
</dbReference>
<protein>
    <submittedName>
        <fullName evidence="3">DUF302 domain-containing protein</fullName>
    </submittedName>
</protein>
<sequence>MKTLSLAIALLGFAALPALAEQNDITRLESNADVTATADRLAAGIEAAGAKLMARIDHGAGAKTVGRDIGASQLLIFGNPKGGTPVMEQNRLAGLILPLHVLVYEDDQGKTWIAYENIDERLDDLDGIEAGDDSVQPLKGALAKLTTAAAGN</sequence>
<keyword evidence="1" id="KW-0732">Signal</keyword>
<dbReference type="SUPFAM" id="SSF103247">
    <property type="entry name" value="TT1751-like"/>
    <property type="match status" value="1"/>
</dbReference>
<name>A0ABV7R5T1_9RHOB</name>
<dbReference type="PANTHER" id="PTHR38342:SF2">
    <property type="entry name" value="INNER MEMBRANE OR EXPORTED"/>
    <property type="match status" value="1"/>
</dbReference>
<organism evidence="3 4">
    <name type="scientific">Paracoccus mangrovi</name>
    <dbReference type="NCBI Taxonomy" id="1715645"/>
    <lineage>
        <taxon>Bacteria</taxon>
        <taxon>Pseudomonadati</taxon>
        <taxon>Pseudomonadota</taxon>
        <taxon>Alphaproteobacteria</taxon>
        <taxon>Rhodobacterales</taxon>
        <taxon>Paracoccaceae</taxon>
        <taxon>Paracoccus</taxon>
    </lineage>
</organism>
<feature type="domain" description="DUF302" evidence="2">
    <location>
        <begin position="56"/>
        <end position="117"/>
    </location>
</feature>
<feature type="chain" id="PRO_5046555960" evidence="1">
    <location>
        <begin position="21"/>
        <end position="152"/>
    </location>
</feature>